<dbReference type="AlphaFoldDB" id="A0A4Y2N4E2"/>
<keyword evidence="3" id="KW-1185">Reference proteome</keyword>
<dbReference type="EMBL" id="BGPR01008326">
    <property type="protein sequence ID" value="GBN33057.1"/>
    <property type="molecule type" value="Genomic_DNA"/>
</dbReference>
<protein>
    <submittedName>
        <fullName evidence="2">Uncharacterized protein</fullName>
    </submittedName>
</protein>
<reference evidence="2 3" key="1">
    <citation type="journal article" date="2019" name="Sci. Rep.">
        <title>Orb-weaving spider Araneus ventricosus genome elucidates the spidroin gene catalogue.</title>
        <authorList>
            <person name="Kono N."/>
            <person name="Nakamura H."/>
            <person name="Ohtoshi R."/>
            <person name="Moran D.A.P."/>
            <person name="Shinohara A."/>
            <person name="Yoshida Y."/>
            <person name="Fujiwara M."/>
            <person name="Mori M."/>
            <person name="Tomita M."/>
            <person name="Arakawa K."/>
        </authorList>
    </citation>
    <scope>NUCLEOTIDE SEQUENCE [LARGE SCALE GENOMIC DNA]</scope>
</reference>
<evidence type="ECO:0000313" key="2">
    <source>
        <dbReference type="EMBL" id="GBN33057.1"/>
    </source>
</evidence>
<dbReference type="Proteomes" id="UP000499080">
    <property type="component" value="Unassembled WGS sequence"/>
</dbReference>
<name>A0A4Y2N4E2_ARAVE</name>
<comment type="caution">
    <text evidence="2">The sequence shown here is derived from an EMBL/GenBank/DDBJ whole genome shotgun (WGS) entry which is preliminary data.</text>
</comment>
<evidence type="ECO:0000313" key="1">
    <source>
        <dbReference type="EMBL" id="GBN33050.1"/>
    </source>
</evidence>
<accession>A0A4Y2N4E2</accession>
<dbReference type="EMBL" id="BGPR01008325">
    <property type="protein sequence ID" value="GBN33050.1"/>
    <property type="molecule type" value="Genomic_DNA"/>
</dbReference>
<organism evidence="2 3">
    <name type="scientific">Araneus ventricosus</name>
    <name type="common">Orbweaver spider</name>
    <name type="synonym">Epeira ventricosa</name>
    <dbReference type="NCBI Taxonomy" id="182803"/>
    <lineage>
        <taxon>Eukaryota</taxon>
        <taxon>Metazoa</taxon>
        <taxon>Ecdysozoa</taxon>
        <taxon>Arthropoda</taxon>
        <taxon>Chelicerata</taxon>
        <taxon>Arachnida</taxon>
        <taxon>Araneae</taxon>
        <taxon>Araneomorphae</taxon>
        <taxon>Entelegynae</taxon>
        <taxon>Araneoidea</taxon>
        <taxon>Araneidae</taxon>
        <taxon>Araneus</taxon>
    </lineage>
</organism>
<evidence type="ECO:0000313" key="3">
    <source>
        <dbReference type="Proteomes" id="UP000499080"/>
    </source>
</evidence>
<sequence>MEDDGMPLFKKCQEPIVSAAEGKSTLDSNFIHSQAPRRIKSMPTRENVIRPSKARCCRSDPSREQIENEVMPFKKCQEPIVSAAEGKSTLNSNFIHSQALRKINFSKFNLFTYILKFCKSEFSFIQLQFRDKLLK</sequence>
<gene>
    <name evidence="2" type="ORF">AVEN_251591_1</name>
    <name evidence="1" type="ORF">AVEN_7602_1</name>
</gene>
<proteinExistence type="predicted"/>